<accession>A0A815YAY9</accession>
<name>A0A815YAY9_9BILA</name>
<feature type="region of interest" description="Disordered" evidence="1">
    <location>
        <begin position="21"/>
        <end position="58"/>
    </location>
</feature>
<sequence>WSSLHSEQFRLCTSTGCTEVSEDFEDSKGSEGVAASEVSKGSEGVAASEVSKGTEGSEASQSLSIWASIKRELLIRSLL</sequence>
<evidence type="ECO:0000313" key="2">
    <source>
        <dbReference type="EMBL" id="CAF1567506.1"/>
    </source>
</evidence>
<organism evidence="2 3">
    <name type="scientific">Adineta steineri</name>
    <dbReference type="NCBI Taxonomy" id="433720"/>
    <lineage>
        <taxon>Eukaryota</taxon>
        <taxon>Metazoa</taxon>
        <taxon>Spiralia</taxon>
        <taxon>Gnathifera</taxon>
        <taxon>Rotifera</taxon>
        <taxon>Eurotatoria</taxon>
        <taxon>Bdelloidea</taxon>
        <taxon>Adinetida</taxon>
        <taxon>Adinetidae</taxon>
        <taxon>Adineta</taxon>
    </lineage>
</organism>
<feature type="non-terminal residue" evidence="2">
    <location>
        <position position="1"/>
    </location>
</feature>
<protein>
    <submittedName>
        <fullName evidence="2">Uncharacterized protein</fullName>
    </submittedName>
</protein>
<evidence type="ECO:0000313" key="3">
    <source>
        <dbReference type="Proteomes" id="UP000663845"/>
    </source>
</evidence>
<gene>
    <name evidence="2" type="ORF">JYZ213_LOCUS47198</name>
</gene>
<comment type="caution">
    <text evidence="2">The sequence shown here is derived from an EMBL/GenBank/DDBJ whole genome shotgun (WGS) entry which is preliminary data.</text>
</comment>
<evidence type="ECO:0000256" key="1">
    <source>
        <dbReference type="SAM" id="MobiDB-lite"/>
    </source>
</evidence>
<reference evidence="2" key="1">
    <citation type="submission" date="2021-02" db="EMBL/GenBank/DDBJ databases">
        <authorList>
            <person name="Nowell W R."/>
        </authorList>
    </citation>
    <scope>NUCLEOTIDE SEQUENCE</scope>
</reference>
<dbReference type="Proteomes" id="UP000663845">
    <property type="component" value="Unassembled WGS sequence"/>
</dbReference>
<proteinExistence type="predicted"/>
<dbReference type="AlphaFoldDB" id="A0A815YAY9"/>
<dbReference type="EMBL" id="CAJNOG010008093">
    <property type="protein sequence ID" value="CAF1567506.1"/>
    <property type="molecule type" value="Genomic_DNA"/>
</dbReference>